<proteinExistence type="predicted"/>
<keyword evidence="2" id="KW-1185">Reference proteome</keyword>
<protein>
    <submittedName>
        <fullName evidence="1">Uncharacterized protein</fullName>
    </submittedName>
</protein>
<comment type="caution">
    <text evidence="1">The sequence shown here is derived from an EMBL/GenBank/DDBJ whole genome shotgun (WGS) entry which is preliminary data.</text>
</comment>
<accession>A0A317SZS7</accession>
<dbReference type="AlphaFoldDB" id="A0A317SZS7"/>
<dbReference type="PANTHER" id="PTHR46177">
    <property type="entry name" value="INTEGRASE CATALYTIC DOMAIN-CONTAINING PROTEIN"/>
    <property type="match status" value="1"/>
</dbReference>
<evidence type="ECO:0000313" key="2">
    <source>
        <dbReference type="Proteomes" id="UP000246991"/>
    </source>
</evidence>
<dbReference type="Proteomes" id="UP000246991">
    <property type="component" value="Unassembled WGS sequence"/>
</dbReference>
<sequence length="68" mass="7771">RHQVRNALQVLNTEGVETRGKAIGKSRSYKEFYIHGPNCVISIDGHDKLSRFGFEIYDAIDAYSHYVV</sequence>
<dbReference type="OrthoDB" id="5392716at2759"/>
<dbReference type="PANTHER" id="PTHR46177:SF1">
    <property type="entry name" value="INTEGRASE CATALYTIC DOMAIN-CONTAINING PROTEIN"/>
    <property type="match status" value="1"/>
</dbReference>
<name>A0A317SZS7_9PEZI</name>
<dbReference type="EMBL" id="PYWC01000013">
    <property type="protein sequence ID" value="PWW78741.1"/>
    <property type="molecule type" value="Genomic_DNA"/>
</dbReference>
<organism evidence="1 2">
    <name type="scientific">Tuber magnatum</name>
    <name type="common">white Piedmont truffle</name>
    <dbReference type="NCBI Taxonomy" id="42249"/>
    <lineage>
        <taxon>Eukaryota</taxon>
        <taxon>Fungi</taxon>
        <taxon>Dikarya</taxon>
        <taxon>Ascomycota</taxon>
        <taxon>Pezizomycotina</taxon>
        <taxon>Pezizomycetes</taxon>
        <taxon>Pezizales</taxon>
        <taxon>Tuberaceae</taxon>
        <taxon>Tuber</taxon>
    </lineage>
</organism>
<gene>
    <name evidence="1" type="ORF">C7212DRAFT_166278</name>
</gene>
<feature type="non-terminal residue" evidence="1">
    <location>
        <position position="1"/>
    </location>
</feature>
<reference evidence="1 2" key="1">
    <citation type="submission" date="2018-03" db="EMBL/GenBank/DDBJ databases">
        <title>Genomes of Pezizomycetes fungi and the evolution of truffles.</title>
        <authorList>
            <person name="Murat C."/>
            <person name="Payen T."/>
            <person name="Noel B."/>
            <person name="Kuo A."/>
            <person name="Martin F.M."/>
        </authorList>
    </citation>
    <scope>NUCLEOTIDE SEQUENCE [LARGE SCALE GENOMIC DNA]</scope>
    <source>
        <strain evidence="1">091103-1</strain>
    </source>
</reference>
<evidence type="ECO:0000313" key="1">
    <source>
        <dbReference type="EMBL" id="PWW78741.1"/>
    </source>
</evidence>